<reference evidence="3 4" key="1">
    <citation type="submission" date="2018-06" db="EMBL/GenBank/DDBJ databases">
        <title>A transcriptomic atlas of mushroom development highlights an independent origin of complex multicellularity.</title>
        <authorList>
            <consortium name="DOE Joint Genome Institute"/>
            <person name="Krizsan K."/>
            <person name="Almasi E."/>
            <person name="Merenyi Z."/>
            <person name="Sahu N."/>
            <person name="Viragh M."/>
            <person name="Koszo T."/>
            <person name="Mondo S."/>
            <person name="Kiss B."/>
            <person name="Balint B."/>
            <person name="Kues U."/>
            <person name="Barry K."/>
            <person name="Hegedus J.C."/>
            <person name="Henrissat B."/>
            <person name="Johnson J."/>
            <person name="Lipzen A."/>
            <person name="Ohm R."/>
            <person name="Nagy I."/>
            <person name="Pangilinan J."/>
            <person name="Yan J."/>
            <person name="Xiong Y."/>
            <person name="Grigoriev I.V."/>
            <person name="Hibbett D.S."/>
            <person name="Nagy L.G."/>
        </authorList>
    </citation>
    <scope>NUCLEOTIDE SEQUENCE [LARGE SCALE GENOMIC DNA]</scope>
    <source>
        <strain evidence="3 4">SZMC22713</strain>
    </source>
</reference>
<feature type="compositionally biased region" description="Polar residues" evidence="1">
    <location>
        <begin position="773"/>
        <end position="798"/>
    </location>
</feature>
<dbReference type="PROSITE" id="PS00741">
    <property type="entry name" value="DH_1"/>
    <property type="match status" value="1"/>
</dbReference>
<dbReference type="InterPro" id="IPR035899">
    <property type="entry name" value="DBL_dom_sf"/>
</dbReference>
<evidence type="ECO:0000313" key="4">
    <source>
        <dbReference type="Proteomes" id="UP000294933"/>
    </source>
</evidence>
<feature type="region of interest" description="Disordered" evidence="1">
    <location>
        <begin position="246"/>
        <end position="276"/>
    </location>
</feature>
<feature type="compositionally biased region" description="Pro residues" evidence="1">
    <location>
        <begin position="84"/>
        <end position="98"/>
    </location>
</feature>
<feature type="region of interest" description="Disordered" evidence="1">
    <location>
        <begin position="853"/>
        <end position="878"/>
    </location>
</feature>
<dbReference type="GO" id="GO:0005085">
    <property type="term" value="F:guanyl-nucleotide exchange factor activity"/>
    <property type="evidence" value="ECO:0007669"/>
    <property type="project" value="InterPro"/>
</dbReference>
<accession>A0A4Y7QN70</accession>
<organism evidence="3 4">
    <name type="scientific">Rickenella mellea</name>
    <dbReference type="NCBI Taxonomy" id="50990"/>
    <lineage>
        <taxon>Eukaryota</taxon>
        <taxon>Fungi</taxon>
        <taxon>Dikarya</taxon>
        <taxon>Basidiomycota</taxon>
        <taxon>Agaricomycotina</taxon>
        <taxon>Agaricomycetes</taxon>
        <taxon>Hymenochaetales</taxon>
        <taxon>Rickenellaceae</taxon>
        <taxon>Rickenella</taxon>
    </lineage>
</organism>
<feature type="compositionally biased region" description="Low complexity" evidence="1">
    <location>
        <begin position="997"/>
        <end position="1024"/>
    </location>
</feature>
<feature type="region of interest" description="Disordered" evidence="1">
    <location>
        <begin position="666"/>
        <end position="750"/>
    </location>
</feature>
<dbReference type="PROSITE" id="PS50010">
    <property type="entry name" value="DH_2"/>
    <property type="match status" value="1"/>
</dbReference>
<dbReference type="InterPro" id="IPR001331">
    <property type="entry name" value="GDS_CDC24_CS"/>
</dbReference>
<feature type="compositionally biased region" description="Low complexity" evidence="1">
    <location>
        <begin position="564"/>
        <end position="577"/>
    </location>
</feature>
<feature type="compositionally biased region" description="Low complexity" evidence="1">
    <location>
        <begin position="106"/>
        <end position="128"/>
    </location>
</feature>
<dbReference type="STRING" id="50990.A0A4Y7QN70"/>
<dbReference type="Gene3D" id="3.80.10.10">
    <property type="entry name" value="Ribonuclease Inhibitor"/>
    <property type="match status" value="1"/>
</dbReference>
<feature type="compositionally biased region" description="Low complexity" evidence="1">
    <location>
        <begin position="669"/>
        <end position="680"/>
    </location>
</feature>
<dbReference type="InterPro" id="IPR051092">
    <property type="entry name" value="FYVE_RhoGEF_PH"/>
</dbReference>
<evidence type="ECO:0000313" key="3">
    <source>
        <dbReference type="EMBL" id="TDL28319.1"/>
    </source>
</evidence>
<dbReference type="EMBL" id="ML170157">
    <property type="protein sequence ID" value="TDL28319.1"/>
    <property type="molecule type" value="Genomic_DNA"/>
</dbReference>
<feature type="region of interest" description="Disordered" evidence="1">
    <location>
        <begin position="176"/>
        <end position="228"/>
    </location>
</feature>
<dbReference type="Gene3D" id="1.20.900.10">
    <property type="entry name" value="Dbl homology (DH) domain"/>
    <property type="match status" value="1"/>
</dbReference>
<dbReference type="CDD" id="cd00160">
    <property type="entry name" value="RhoGEF"/>
    <property type="match status" value="1"/>
</dbReference>
<feature type="compositionally biased region" description="Basic and acidic residues" evidence="1">
    <location>
        <begin position="717"/>
        <end position="733"/>
    </location>
</feature>
<dbReference type="InterPro" id="IPR032675">
    <property type="entry name" value="LRR_dom_sf"/>
</dbReference>
<dbReference type="Gene3D" id="2.30.29.30">
    <property type="entry name" value="Pleckstrin-homology domain (PH domain)/Phosphotyrosine-binding domain (PTB)"/>
    <property type="match status" value="1"/>
</dbReference>
<name>A0A4Y7QN70_9AGAM</name>
<dbReference type="SUPFAM" id="SSF52058">
    <property type="entry name" value="L domain-like"/>
    <property type="match status" value="1"/>
</dbReference>
<feature type="region of interest" description="Disordered" evidence="1">
    <location>
        <begin position="1237"/>
        <end position="1256"/>
    </location>
</feature>
<feature type="compositionally biased region" description="Polar residues" evidence="1">
    <location>
        <begin position="129"/>
        <end position="139"/>
    </location>
</feature>
<dbReference type="Proteomes" id="UP000294933">
    <property type="component" value="Unassembled WGS sequence"/>
</dbReference>
<proteinExistence type="predicted"/>
<sequence length="1493" mass="161348">MRVRTPAPAPAPSSSTSSSAHSDPWLLDSSAHFDSSKISSVMKPAARSRAGSLSSAPLTRSASEPESFIDTSLSFTLPQGSTPLPLPDPASFPDPYPFRHPHHHLTSTTSTLSSAGSSSASTRSSAYTNPGSTISSSFASGDYGHVRVALGDGEDGQIGVGITADTVVELLSRDPLISSGPRKSRAPVERFRRSDYTSSSRSRSSSDENVYGKTHAMQDVPMPPLRHQTSYDMSWQQTVDERDELGVTSEEDTDYGEHHDDESGDELDPHREEERTSAVVVAEEGRGLIVQGDGLPVAQLQIHPGTTHLLIGGSSTPNSLPSFLSSTLPQISTSLLALDISANFLASLPPALASCSSLEELNIASNPLRAVPIFLAHLTSLRVLIADSTGLTTLPYPLSALEKLHTLSIRRNKLNSLPSWLCLLPCLESLLVDANSFQGPWKALVEPLLAKTPMTPMYPPSTPMFPQLSAALSSSAGTDTEQSDAEDQGNESRSFSNPPSAGQDGRFTTALDEEHTITAAHAPLLARSTTSPAPAMFPQQLTRTRTTPNRSFYDRSRTPSYVLSTPESQSSTTSTAPLPAPTEGADKSSRVNDSGYFSSRQVRRMRSAGEIRRAADTRSPSEFSTPQRPTLSHYATSVSSSNLLGTRTLEEPTELLPQIPQRFASLGVTSRTPSRTTSRSGVVNSMWNDHSVDEEADADIESPSRPISRARGTSPLPRKDRDSRTEELERIGRDQVTPLKPKVAGEKERPAARRWGFLKKMSMGKMKSDSSSTPARSMSRPSTAQGRFASAPSTPSLGRTNDVLLSGVPRLAVPSIIDLDLSDSASAFASQSPSPTPVLSTPVTSKLAGTTDALKAPSQSPTGLLGVPTPTGRSAKRRSFLPIDGLPSLNIPIPSISHFLPGLTATNGADDIDHGTAQSPTIVESPVEAEVKERQEQEKIREANARALRSVMAYLKDMNDLTTSNQNNAMSVYGMTSPSMQERPRRATIGESGRVQSDSSIASNDYSSSIPSVPSSSHLRSPESTAGNRSGSSSATMSVATTDSNGSGSEDRKYKEDASKRTMVIREIIETERTYVKSLQELVDIYIKPASLPVNMIGSVSVSSSKETVVPAAERKIVFGGLESLFSFHKESFLPALESAAAPLLRSAKKFTDSEAERRTTSEVAMAVGNAFVNHAAFMKMYSTYINNFDNSVQRVRQWVTDRDQRPGTSSGPATTVAAASSTAQLVALGLSMSTVGTPGVQPDSNPTMRNAALTSGQRKRIKAYLKRCRINPRHSQLNLEGYLLLPVQRIPRYRLLLEELVRSTPPDPDIFDDPLDKALTEISSLATNMNEGKREAESRRKLVHWQSKIRGKFPSPLVQPHRRLIMDGRLRLTRVVRKQTMAFEVLTSQGDTSNVQVECLAPELTPRPLVGILCNDLLVLCRDPSDGQDPNSPVDLWAVLRMQTLPQPASIVHGNALRIVDNKAILYFELPSTSEALTWFRAINLHIPSSKS</sequence>
<dbReference type="PANTHER" id="PTHR12673">
    <property type="entry name" value="FACIOGENITAL DYSPLASIA PROTEIN"/>
    <property type="match status" value="1"/>
</dbReference>
<dbReference type="SUPFAM" id="SSF50729">
    <property type="entry name" value="PH domain-like"/>
    <property type="match status" value="1"/>
</dbReference>
<feature type="compositionally biased region" description="Basic and acidic residues" evidence="1">
    <location>
        <begin position="1049"/>
        <end position="1059"/>
    </location>
</feature>
<feature type="compositionally biased region" description="Polar residues" evidence="1">
    <location>
        <begin position="1025"/>
        <end position="1048"/>
    </location>
</feature>
<feature type="compositionally biased region" description="Polar residues" evidence="1">
    <location>
        <begin position="491"/>
        <end position="500"/>
    </location>
</feature>
<feature type="compositionally biased region" description="Basic and acidic residues" evidence="1">
    <location>
        <begin position="255"/>
        <end position="276"/>
    </location>
</feature>
<feature type="compositionally biased region" description="Polar residues" evidence="1">
    <location>
        <begin position="962"/>
        <end position="980"/>
    </location>
</feature>
<feature type="region of interest" description="Disordered" evidence="1">
    <location>
        <begin position="524"/>
        <end position="643"/>
    </location>
</feature>
<feature type="compositionally biased region" description="Basic and acidic residues" evidence="1">
    <location>
        <begin position="186"/>
        <end position="195"/>
    </location>
</feature>
<feature type="compositionally biased region" description="Polar residues" evidence="1">
    <location>
        <begin position="539"/>
        <end position="550"/>
    </location>
</feature>
<dbReference type="InterPro" id="IPR000219">
    <property type="entry name" value="DH_dom"/>
</dbReference>
<dbReference type="SUPFAM" id="SSF48065">
    <property type="entry name" value="DBL homology domain (DH-domain)"/>
    <property type="match status" value="1"/>
</dbReference>
<feature type="domain" description="DH" evidence="2">
    <location>
        <begin position="1060"/>
        <end position="1333"/>
    </location>
</feature>
<dbReference type="GO" id="GO:0035556">
    <property type="term" value="P:intracellular signal transduction"/>
    <property type="evidence" value="ECO:0007669"/>
    <property type="project" value="InterPro"/>
</dbReference>
<dbReference type="GO" id="GO:0005737">
    <property type="term" value="C:cytoplasm"/>
    <property type="evidence" value="ECO:0007669"/>
    <property type="project" value="TreeGrafter"/>
</dbReference>
<feature type="compositionally biased region" description="Low complexity" evidence="1">
    <location>
        <begin position="762"/>
        <end position="772"/>
    </location>
</feature>
<feature type="region of interest" description="Disordered" evidence="1">
    <location>
        <begin position="962"/>
        <end position="1059"/>
    </location>
</feature>
<feature type="region of interest" description="Disordered" evidence="1">
    <location>
        <begin position="762"/>
        <end position="798"/>
    </location>
</feature>
<gene>
    <name evidence="3" type="ORF">BD410DRAFT_737533</name>
</gene>
<evidence type="ECO:0000256" key="1">
    <source>
        <dbReference type="SAM" id="MobiDB-lite"/>
    </source>
</evidence>
<feature type="compositionally biased region" description="Polar residues" evidence="1">
    <location>
        <begin position="470"/>
        <end position="480"/>
    </location>
</feature>
<feature type="compositionally biased region" description="Polar residues" evidence="1">
    <location>
        <begin position="618"/>
        <end position="643"/>
    </location>
</feature>
<keyword evidence="4" id="KW-1185">Reference proteome</keyword>
<feature type="compositionally biased region" description="Low complexity" evidence="1">
    <location>
        <begin position="44"/>
        <end position="58"/>
    </location>
</feature>
<dbReference type="VEuPathDB" id="FungiDB:BD410DRAFT_737533"/>
<feature type="compositionally biased region" description="Polar residues" evidence="1">
    <location>
        <begin position="60"/>
        <end position="82"/>
    </location>
</feature>
<dbReference type="SMART" id="SM00325">
    <property type="entry name" value="RhoGEF"/>
    <property type="match status" value="1"/>
</dbReference>
<protein>
    <recommendedName>
        <fullName evidence="2">DH domain-containing protein</fullName>
    </recommendedName>
</protein>
<feature type="region of interest" description="Disordered" evidence="1">
    <location>
        <begin position="1"/>
        <end position="26"/>
    </location>
</feature>
<dbReference type="Pfam" id="PF00621">
    <property type="entry name" value="RhoGEF"/>
    <property type="match status" value="1"/>
</dbReference>
<evidence type="ECO:0000259" key="2">
    <source>
        <dbReference type="PROSITE" id="PS50010"/>
    </source>
</evidence>
<feature type="region of interest" description="Disordered" evidence="1">
    <location>
        <begin position="460"/>
        <end position="506"/>
    </location>
</feature>
<feature type="compositionally biased region" description="Polar residues" evidence="1">
    <location>
        <begin position="591"/>
        <end position="600"/>
    </location>
</feature>
<dbReference type="InterPro" id="IPR011993">
    <property type="entry name" value="PH-like_dom_sf"/>
</dbReference>
<feature type="compositionally biased region" description="Basic and acidic residues" evidence="1">
    <location>
        <begin position="607"/>
        <end position="616"/>
    </location>
</feature>
<dbReference type="OrthoDB" id="660555at2759"/>
<feature type="region of interest" description="Disordered" evidence="1">
    <location>
        <begin position="40"/>
        <end position="140"/>
    </location>
</feature>
<dbReference type="PANTHER" id="PTHR12673:SF270">
    <property type="entry name" value="FYVE-TYPE DOMAIN-CONTAINING PROTEIN"/>
    <property type="match status" value="1"/>
</dbReference>